<dbReference type="Proteomes" id="UP000321907">
    <property type="component" value="Unassembled WGS sequence"/>
</dbReference>
<proteinExistence type="predicted"/>
<feature type="domain" description="Secretion system C-terminal sorting" evidence="2">
    <location>
        <begin position="484"/>
        <end position="555"/>
    </location>
</feature>
<dbReference type="InterPro" id="IPR039513">
    <property type="entry name" value="PL-6"/>
</dbReference>
<keyword evidence="4" id="KW-1185">Reference proteome</keyword>
<evidence type="ECO:0000256" key="1">
    <source>
        <dbReference type="SAM" id="SignalP"/>
    </source>
</evidence>
<dbReference type="Pfam" id="PF18962">
    <property type="entry name" value="Por_Secre_tail"/>
    <property type="match status" value="1"/>
</dbReference>
<organism evidence="3 4">
    <name type="scientific">Neolewinella aurantiaca</name>
    <dbReference type="NCBI Taxonomy" id="2602767"/>
    <lineage>
        <taxon>Bacteria</taxon>
        <taxon>Pseudomonadati</taxon>
        <taxon>Bacteroidota</taxon>
        <taxon>Saprospiria</taxon>
        <taxon>Saprospirales</taxon>
        <taxon>Lewinellaceae</taxon>
        <taxon>Neolewinella</taxon>
    </lineage>
</organism>
<protein>
    <submittedName>
        <fullName evidence="3">T9SS type A sorting domain-containing protein</fullName>
    </submittedName>
</protein>
<name>A0A5C7FU02_9BACT</name>
<dbReference type="RefSeq" id="WP_147930355.1">
    <property type="nucleotide sequence ID" value="NZ_VOXD01000011.1"/>
</dbReference>
<dbReference type="SUPFAM" id="SSF51126">
    <property type="entry name" value="Pectin lyase-like"/>
    <property type="match status" value="1"/>
</dbReference>
<accession>A0A5C7FU02</accession>
<dbReference type="OrthoDB" id="6475864at2"/>
<comment type="caution">
    <text evidence="3">The sequence shown here is derived from an EMBL/GenBank/DDBJ whole genome shotgun (WGS) entry which is preliminary data.</text>
</comment>
<dbReference type="Pfam" id="PF14592">
    <property type="entry name" value="Chondroitinas_B"/>
    <property type="match status" value="1"/>
</dbReference>
<gene>
    <name evidence="3" type="ORF">FUA23_08725</name>
</gene>
<dbReference type="AlphaFoldDB" id="A0A5C7FU02"/>
<evidence type="ECO:0000313" key="3">
    <source>
        <dbReference type="EMBL" id="TXF89762.1"/>
    </source>
</evidence>
<feature type="signal peptide" evidence="1">
    <location>
        <begin position="1"/>
        <end position="23"/>
    </location>
</feature>
<feature type="chain" id="PRO_5022934154" evidence="1">
    <location>
        <begin position="24"/>
        <end position="566"/>
    </location>
</feature>
<dbReference type="EMBL" id="VOXD01000011">
    <property type="protein sequence ID" value="TXF89762.1"/>
    <property type="molecule type" value="Genomic_DNA"/>
</dbReference>
<dbReference type="NCBIfam" id="TIGR04183">
    <property type="entry name" value="Por_Secre_tail"/>
    <property type="match status" value="1"/>
</dbReference>
<dbReference type="Gene3D" id="2.160.20.10">
    <property type="entry name" value="Single-stranded right-handed beta-helix, Pectin lyase-like"/>
    <property type="match status" value="1"/>
</dbReference>
<evidence type="ECO:0000313" key="4">
    <source>
        <dbReference type="Proteomes" id="UP000321907"/>
    </source>
</evidence>
<dbReference type="InterPro" id="IPR012334">
    <property type="entry name" value="Pectin_lyas_fold"/>
</dbReference>
<sequence>MKNKLQVVQFSFIFLLFTTSITANTVFVDSQETFDAAHDQSSANDTIIWTDGTYADIFMDIVKNSLTIISETPGGTVFNGASRAEIDGDNIHFSGFQYVGGNIGTSDVVNIRGSNITFTQVNIRAYTCYKYLRVREESQYVDITYCNFENRLNTADQNILSILVDDNQPGYHKIRYCSFKNFPGGGNDEGVEPIRIGVSTQADFISRTLVEYCYFSQCDGDGELISSKATQNVYRFNTFEDNTKAELVLRHGSEIIVYGNFFLRGKGGVRVREGQDHYIYNNYFFDLDDRAIFLQNEASDPLDNINIAFNTIIDCDDVRLGGDGDDNPPANVTFANNIFADPKDDLFRNATGNETWIGNITSGSLGISRPSSGLLGVALQLEENADGFFGLGASSPAINAALPGFAALPQFPGMDPIDSEVLFDLMNQPRPAEVEDKDVGASEFPHNVTIGPIATEENTGPDYETSFLSTLRNDRLVVTDVLRVFPNPADERITVTIAAGAGTDITVDLLDISGQKLRTISRSLEATATTTFNQSLDSLPSGMYALRATGRNSETAWIQTVRFVKR</sequence>
<keyword evidence="1" id="KW-0732">Signal</keyword>
<dbReference type="InterPro" id="IPR011050">
    <property type="entry name" value="Pectin_lyase_fold/virulence"/>
</dbReference>
<evidence type="ECO:0000259" key="2">
    <source>
        <dbReference type="Pfam" id="PF18962"/>
    </source>
</evidence>
<dbReference type="InterPro" id="IPR026444">
    <property type="entry name" value="Secre_tail"/>
</dbReference>
<reference evidence="3 4" key="1">
    <citation type="submission" date="2019-08" db="EMBL/GenBank/DDBJ databases">
        <title>Lewinella sp. strain SSH13 Genome sequencing and assembly.</title>
        <authorList>
            <person name="Kim I."/>
        </authorList>
    </citation>
    <scope>NUCLEOTIDE SEQUENCE [LARGE SCALE GENOMIC DNA]</scope>
    <source>
        <strain evidence="3 4">SSH13</strain>
    </source>
</reference>